<evidence type="ECO:0000313" key="1">
    <source>
        <dbReference type="EMBL" id="MXO89278.1"/>
    </source>
</evidence>
<sequence length="262" mass="28952">MAREPLEIGTLSFAKNGLRMELSAERRVEIILGCIQLYRPRLLVTAGYALDTIRQLTDLARSLTTLGQSLAVVAEVHHESAVPLGDPTKHALWMITAPSGDMHRFGSQAFGMAHEVPTKDCEAAAKLRLQLPARIAGFGDFTLLGLICGEINILQGRRNPKFMCPSAKAAIMAADIVLNPTHDRMGNGGTLRAKRAVLSAKRRDRNRAYISCSNWDVSGGKRGRQKPSRTLHTLYRSGEPLEFKERADGSDGFVYRRWTLDL</sequence>
<evidence type="ECO:0000313" key="2">
    <source>
        <dbReference type="Proteomes" id="UP000442714"/>
    </source>
</evidence>
<organism evidence="1 2">
    <name type="scientific">Pontixanthobacter aquaemixtae</name>
    <dbReference type="NCBI Taxonomy" id="1958940"/>
    <lineage>
        <taxon>Bacteria</taxon>
        <taxon>Pseudomonadati</taxon>
        <taxon>Pseudomonadota</taxon>
        <taxon>Alphaproteobacteria</taxon>
        <taxon>Sphingomonadales</taxon>
        <taxon>Erythrobacteraceae</taxon>
        <taxon>Pontixanthobacter</taxon>
    </lineage>
</organism>
<dbReference type="OrthoDB" id="7553091at2"/>
<proteinExistence type="predicted"/>
<accession>A0A844ZND8</accession>
<gene>
    <name evidence="1" type="ORF">GRI41_00385</name>
</gene>
<name>A0A844ZND8_9SPHN</name>
<dbReference type="RefSeq" id="WP_160602696.1">
    <property type="nucleotide sequence ID" value="NZ_WTYX01000001.1"/>
</dbReference>
<reference evidence="1 2" key="1">
    <citation type="submission" date="2019-12" db="EMBL/GenBank/DDBJ databases">
        <title>Genomic-based taxomic classification of the family Erythrobacteraceae.</title>
        <authorList>
            <person name="Xu L."/>
        </authorList>
    </citation>
    <scope>NUCLEOTIDE SEQUENCE [LARGE SCALE GENOMIC DNA]</scope>
    <source>
        <strain evidence="1 2">KCTC 52763</strain>
    </source>
</reference>
<protein>
    <submittedName>
        <fullName evidence="1">Uncharacterized protein</fullName>
    </submittedName>
</protein>
<dbReference type="AlphaFoldDB" id="A0A844ZND8"/>
<keyword evidence="2" id="KW-1185">Reference proteome</keyword>
<comment type="caution">
    <text evidence="1">The sequence shown here is derived from an EMBL/GenBank/DDBJ whole genome shotgun (WGS) entry which is preliminary data.</text>
</comment>
<dbReference type="EMBL" id="WTYX01000001">
    <property type="protein sequence ID" value="MXO89278.1"/>
    <property type="molecule type" value="Genomic_DNA"/>
</dbReference>
<dbReference type="Proteomes" id="UP000442714">
    <property type="component" value="Unassembled WGS sequence"/>
</dbReference>